<evidence type="ECO:0008006" key="4">
    <source>
        <dbReference type="Google" id="ProtNLM"/>
    </source>
</evidence>
<evidence type="ECO:0000313" key="3">
    <source>
        <dbReference type="Proteomes" id="UP000324760"/>
    </source>
</evidence>
<dbReference type="Gene3D" id="3.40.470.10">
    <property type="entry name" value="Uracil-DNA glycosylase-like domain"/>
    <property type="match status" value="1"/>
</dbReference>
<dbReference type="EMBL" id="CP043869">
    <property type="protein sequence ID" value="QEQ95697.1"/>
    <property type="molecule type" value="Genomic_DNA"/>
</dbReference>
<evidence type="ECO:0000256" key="1">
    <source>
        <dbReference type="SAM" id="MobiDB-lite"/>
    </source>
</evidence>
<feature type="region of interest" description="Disordered" evidence="1">
    <location>
        <begin position="55"/>
        <end position="117"/>
    </location>
</feature>
<gene>
    <name evidence="2" type="ORF">F0U83_02675</name>
</gene>
<dbReference type="OrthoDB" id="7061897at2"/>
<dbReference type="Proteomes" id="UP000324760">
    <property type="component" value="Chromosome"/>
</dbReference>
<reference evidence="2 3" key="1">
    <citation type="journal article" date="2019" name="Biochem. Eng. J.">
        <title>Metabolic engineering of the marine bacteria Neptunomonas concharum for the production of acetoin and meso-2,3-butanediol from acetate.</title>
        <authorList>
            <person name="Li W."/>
            <person name="Pu N."/>
            <person name="Liu C.-X."/>
            <person name="Yuan Q.-P."/>
            <person name="Li Z.-J."/>
        </authorList>
    </citation>
    <scope>NUCLEOTIDE SEQUENCE [LARGE SCALE GENOMIC DNA]</scope>
    <source>
        <strain evidence="2 3">JCM17730</strain>
    </source>
</reference>
<dbReference type="AlphaFoldDB" id="A0A5P1R7X4"/>
<organism evidence="2 3">
    <name type="scientific">Neptunomonas concharum</name>
    <dbReference type="NCBI Taxonomy" id="1031538"/>
    <lineage>
        <taxon>Bacteria</taxon>
        <taxon>Pseudomonadati</taxon>
        <taxon>Pseudomonadota</taxon>
        <taxon>Gammaproteobacteria</taxon>
        <taxon>Oceanospirillales</taxon>
        <taxon>Oceanospirillaceae</taxon>
        <taxon>Neptunomonas</taxon>
    </lineage>
</organism>
<dbReference type="SUPFAM" id="SSF52141">
    <property type="entry name" value="Uracil-DNA glycosylase-like"/>
    <property type="match status" value="1"/>
</dbReference>
<protein>
    <recommendedName>
        <fullName evidence="4">Uracil-DNA glycosylase-like domain-containing protein</fullName>
    </recommendedName>
</protein>
<dbReference type="KEGG" id="ncu:F0U83_02675"/>
<accession>A0A5P1R7X4</accession>
<proteinExistence type="predicted"/>
<dbReference type="RefSeq" id="WP_138986401.1">
    <property type="nucleotide sequence ID" value="NZ_CP043869.1"/>
</dbReference>
<sequence>MDVERLKQEQLRHQYLEVLGVTSWLPRTALPGAPAPADWVAEFLYGDLSALEGDEDHFDEPHSLESPVVTPRKPLTSAPVSSKDLHLDEPKQSLSSAAKTDGASRPASRESTAPLPAVDLAKREGKVKPPRFKLVYWVFDKVIVIDSLPPQSRGSIGRKAYQTLCCNMLRAMGLSAQLRLEPYTLNWPMLVGEGLDQGPEEASKAVRHKISKLLREHQPDLILLLGEASAQMVMNRSEALDELRGVVFSYSSKISAISTLSFTQMMQIPECKKEVWADLQKVLPIDV</sequence>
<keyword evidence="3" id="KW-1185">Reference proteome</keyword>
<name>A0A5P1R7X4_9GAMM</name>
<dbReference type="InterPro" id="IPR036895">
    <property type="entry name" value="Uracil-DNA_glycosylase-like_sf"/>
</dbReference>
<evidence type="ECO:0000313" key="2">
    <source>
        <dbReference type="EMBL" id="QEQ95697.1"/>
    </source>
</evidence>